<dbReference type="GO" id="GO:0006355">
    <property type="term" value="P:regulation of DNA-templated transcription"/>
    <property type="evidence" value="ECO:0007669"/>
    <property type="project" value="InterPro"/>
</dbReference>
<feature type="region of interest" description="Disordered" evidence="20">
    <location>
        <begin position="692"/>
        <end position="713"/>
    </location>
</feature>
<evidence type="ECO:0000256" key="6">
    <source>
        <dbReference type="ARBA" id="ARBA00022679"/>
    </source>
</evidence>
<evidence type="ECO:0000256" key="14">
    <source>
        <dbReference type="ARBA" id="ARBA00023306"/>
    </source>
</evidence>
<dbReference type="Pfam" id="PF02518">
    <property type="entry name" value="HATPase_c"/>
    <property type="match status" value="1"/>
</dbReference>
<dbReference type="OrthoDB" id="219325at2"/>
<evidence type="ECO:0000256" key="5">
    <source>
        <dbReference type="ARBA" id="ARBA00022553"/>
    </source>
</evidence>
<dbReference type="eggNOG" id="COG2202">
    <property type="taxonomic scope" value="Bacteria"/>
</dbReference>
<dbReference type="InterPro" id="IPR000700">
    <property type="entry name" value="PAS-assoc_C"/>
</dbReference>
<evidence type="ECO:0000256" key="1">
    <source>
        <dbReference type="ARBA" id="ARBA00000085"/>
    </source>
</evidence>
<evidence type="ECO:0000256" key="4">
    <source>
        <dbReference type="ARBA" id="ARBA00022475"/>
    </source>
</evidence>
<dbReference type="SMART" id="SM00448">
    <property type="entry name" value="REC"/>
    <property type="match status" value="1"/>
</dbReference>
<dbReference type="Gene3D" id="1.10.287.130">
    <property type="match status" value="1"/>
</dbReference>
<evidence type="ECO:0000256" key="16">
    <source>
        <dbReference type="ARBA" id="ARBA00070152"/>
    </source>
</evidence>
<dbReference type="PROSITE" id="PS50894">
    <property type="entry name" value="HPT"/>
    <property type="match status" value="1"/>
</dbReference>
<dbReference type="InterPro" id="IPR000014">
    <property type="entry name" value="PAS"/>
</dbReference>
<comment type="catalytic activity">
    <reaction evidence="1">
        <text>ATP + protein L-histidine = ADP + protein N-phospho-L-histidine.</text>
        <dbReference type="EC" id="2.7.13.3"/>
    </reaction>
</comment>
<dbReference type="Gene3D" id="3.40.50.2300">
    <property type="match status" value="1"/>
</dbReference>
<evidence type="ECO:0000259" key="24">
    <source>
        <dbReference type="PROSITE" id="PS50112"/>
    </source>
</evidence>
<keyword evidence="19" id="KW-0175">Coiled coil</keyword>
<feature type="domain" description="Response regulatory" evidence="23">
    <location>
        <begin position="724"/>
        <end position="846"/>
    </location>
</feature>
<dbReference type="SUPFAM" id="SSF55874">
    <property type="entry name" value="ATPase domain of HSP90 chaperone/DNA topoisomerase II/histidine kinase"/>
    <property type="match status" value="1"/>
</dbReference>
<dbReference type="Pfam" id="PF01627">
    <property type="entry name" value="Hpt"/>
    <property type="match status" value="1"/>
</dbReference>
<keyword evidence="5 18" id="KW-0597">Phosphoprotein</keyword>
<reference evidence="27" key="2">
    <citation type="submission" date="2009-09" db="EMBL/GenBank/DDBJ databases">
        <title>Complete sequence of chromosome of Candidatus Accumulibacter phosphatis clade IIA str. UW-1.</title>
        <authorList>
            <consortium name="US DOE Joint Genome Institute"/>
            <person name="Martin H.G."/>
            <person name="Ivanova N."/>
            <person name="Kunin V."/>
            <person name="Warnecke F."/>
            <person name="Barry K."/>
            <person name="He S."/>
            <person name="Salamov A."/>
            <person name="Szeto E."/>
            <person name="Dalin E."/>
            <person name="Pangilinan J.L."/>
            <person name="Lapidus A."/>
            <person name="Lowry S."/>
            <person name="Kyrpides N.C."/>
            <person name="McMahon K.D."/>
            <person name="Hugenholtz P."/>
        </authorList>
    </citation>
    <scope>NUCLEOTIDE SEQUENCE [LARGE SCALE GENOMIC DNA]</scope>
    <source>
        <strain evidence="27">UW-1</strain>
    </source>
</reference>
<dbReference type="InterPro" id="IPR001789">
    <property type="entry name" value="Sig_transdc_resp-reg_receiver"/>
</dbReference>
<dbReference type="NCBIfam" id="TIGR00229">
    <property type="entry name" value="sensory_box"/>
    <property type="match status" value="2"/>
</dbReference>
<comment type="function">
    <text evidence="15">Member of the two-component regulatory system BvgS/BvgA. Phosphorylates BvgA via a four-step phosphorelay in response to environmental signals.</text>
</comment>
<dbReference type="Pfam" id="PF00989">
    <property type="entry name" value="PAS"/>
    <property type="match status" value="1"/>
</dbReference>
<comment type="subcellular location">
    <subcellularLocation>
        <location evidence="2">Cell membrane</location>
        <topology evidence="2">Multi-pass membrane protein</topology>
    </subcellularLocation>
</comment>
<dbReference type="CDD" id="cd16922">
    <property type="entry name" value="HATPase_EvgS-ArcB-TorS-like"/>
    <property type="match status" value="1"/>
</dbReference>
<dbReference type="PROSITE" id="PS50112">
    <property type="entry name" value="PAS"/>
    <property type="match status" value="1"/>
</dbReference>
<dbReference type="Gene3D" id="3.30.565.10">
    <property type="entry name" value="Histidine kinase-like ATPase, C-terminal domain"/>
    <property type="match status" value="1"/>
</dbReference>
<dbReference type="Pfam" id="PF00512">
    <property type="entry name" value="HisKA"/>
    <property type="match status" value="1"/>
</dbReference>
<dbReference type="InterPro" id="IPR011006">
    <property type="entry name" value="CheY-like_superfamily"/>
</dbReference>
<dbReference type="InterPro" id="IPR003661">
    <property type="entry name" value="HisK_dim/P_dom"/>
</dbReference>
<name>C7RTB6_ACCRE</name>
<dbReference type="Pfam" id="PF00072">
    <property type="entry name" value="Response_reg"/>
    <property type="match status" value="1"/>
</dbReference>
<evidence type="ECO:0000256" key="11">
    <source>
        <dbReference type="ARBA" id="ARBA00022989"/>
    </source>
</evidence>
<keyword evidence="14" id="KW-0131">Cell cycle</keyword>
<dbReference type="eggNOG" id="COG2198">
    <property type="taxonomic scope" value="Bacteria"/>
</dbReference>
<dbReference type="SMART" id="SM00388">
    <property type="entry name" value="HisKA"/>
    <property type="match status" value="1"/>
</dbReference>
<dbReference type="PANTHER" id="PTHR45339">
    <property type="entry name" value="HYBRID SIGNAL TRANSDUCTION HISTIDINE KINASE J"/>
    <property type="match status" value="1"/>
</dbReference>
<dbReference type="InterPro" id="IPR003594">
    <property type="entry name" value="HATPase_dom"/>
</dbReference>
<keyword evidence="7 21" id="KW-0812">Transmembrane</keyword>
<feature type="modified residue" description="4-aspartylphosphate" evidence="18">
    <location>
        <position position="779"/>
    </location>
</feature>
<organism evidence="27">
    <name type="scientific">Accumulibacter regalis</name>
    <dbReference type="NCBI Taxonomy" id="522306"/>
    <lineage>
        <taxon>Bacteria</taxon>
        <taxon>Pseudomonadati</taxon>
        <taxon>Pseudomonadota</taxon>
        <taxon>Betaproteobacteria</taxon>
        <taxon>Candidatus Accumulibacter</taxon>
    </lineage>
</organism>
<dbReference type="PRINTS" id="PR00344">
    <property type="entry name" value="BCTRLSENSOR"/>
</dbReference>
<dbReference type="eggNOG" id="COG0784">
    <property type="taxonomic scope" value="Bacteria"/>
</dbReference>
<feature type="domain" description="PAS" evidence="24">
    <location>
        <begin position="299"/>
        <end position="371"/>
    </location>
</feature>
<dbReference type="Gene3D" id="3.30.450.20">
    <property type="entry name" value="PAS domain"/>
    <property type="match status" value="2"/>
</dbReference>
<evidence type="ECO:0000256" key="13">
    <source>
        <dbReference type="ARBA" id="ARBA00023136"/>
    </source>
</evidence>
<keyword evidence="13 21" id="KW-0472">Membrane</keyword>
<evidence type="ECO:0000256" key="20">
    <source>
        <dbReference type="SAM" id="MobiDB-lite"/>
    </source>
</evidence>
<proteinExistence type="predicted"/>
<dbReference type="CDD" id="cd17546">
    <property type="entry name" value="REC_hyHK_CKI1_RcsC-like"/>
    <property type="match status" value="1"/>
</dbReference>
<evidence type="ECO:0000256" key="15">
    <source>
        <dbReference type="ARBA" id="ARBA00058004"/>
    </source>
</evidence>
<dbReference type="InterPro" id="IPR036641">
    <property type="entry name" value="HPT_dom_sf"/>
</dbReference>
<dbReference type="HOGENOM" id="CLU_287102_0_0_4"/>
<dbReference type="FunFam" id="1.10.287.130:FF:000038">
    <property type="entry name" value="Sensory transduction histidine kinase"/>
    <property type="match status" value="1"/>
</dbReference>
<dbReference type="InterPro" id="IPR036890">
    <property type="entry name" value="HATPase_C_sf"/>
</dbReference>
<keyword evidence="12" id="KW-0902">Two-component regulatory system</keyword>
<dbReference type="AlphaFoldDB" id="C7RTB6"/>
<dbReference type="SUPFAM" id="SSF47226">
    <property type="entry name" value="Histidine-containing phosphotransfer domain, HPT domain"/>
    <property type="match status" value="1"/>
</dbReference>
<dbReference type="SUPFAM" id="SSF55785">
    <property type="entry name" value="PYP-like sensor domain (PAS domain)"/>
    <property type="match status" value="2"/>
</dbReference>
<dbReference type="InterPro" id="IPR036097">
    <property type="entry name" value="HisK_dim/P_sf"/>
</dbReference>
<dbReference type="EMBL" id="CP001715">
    <property type="protein sequence ID" value="ACV36049.1"/>
    <property type="molecule type" value="Genomic_DNA"/>
</dbReference>
<feature type="transmembrane region" description="Helical" evidence="21">
    <location>
        <begin position="12"/>
        <end position="34"/>
    </location>
</feature>
<keyword evidence="9 27" id="KW-0418">Kinase</keyword>
<dbReference type="InterPro" id="IPR008207">
    <property type="entry name" value="Sig_transdc_His_kin_Hpt_dom"/>
</dbReference>
<gene>
    <name evidence="27" type="ordered locus">CAP2UW1_2768</name>
</gene>
<dbReference type="PROSITE" id="PS50109">
    <property type="entry name" value="HIS_KIN"/>
    <property type="match status" value="1"/>
</dbReference>
<evidence type="ECO:0000256" key="7">
    <source>
        <dbReference type="ARBA" id="ARBA00022692"/>
    </source>
</evidence>
<evidence type="ECO:0000259" key="23">
    <source>
        <dbReference type="PROSITE" id="PS50110"/>
    </source>
</evidence>
<feature type="domain" description="HPt" evidence="26">
    <location>
        <begin position="889"/>
        <end position="998"/>
    </location>
</feature>
<dbReference type="CDD" id="cd00082">
    <property type="entry name" value="HisKA"/>
    <property type="match status" value="1"/>
</dbReference>
<keyword evidence="11 21" id="KW-1133">Transmembrane helix</keyword>
<evidence type="ECO:0000256" key="17">
    <source>
        <dbReference type="PROSITE-ProRule" id="PRU00110"/>
    </source>
</evidence>
<feature type="domain" description="Histidine kinase" evidence="22">
    <location>
        <begin position="462"/>
        <end position="683"/>
    </location>
</feature>
<evidence type="ECO:0000256" key="3">
    <source>
        <dbReference type="ARBA" id="ARBA00012438"/>
    </source>
</evidence>
<keyword evidence="4" id="KW-1003">Cell membrane</keyword>
<dbReference type="STRING" id="522306.CAP2UW1_2768"/>
<dbReference type="SMART" id="SM00387">
    <property type="entry name" value="HATPase_c"/>
    <property type="match status" value="1"/>
</dbReference>
<protein>
    <recommendedName>
        <fullName evidence="16">Virulence sensor protein BvgS</fullName>
        <ecNumber evidence="3">2.7.13.3</ecNumber>
    </recommendedName>
</protein>
<feature type="coiled-coil region" evidence="19">
    <location>
        <begin position="417"/>
        <end position="448"/>
    </location>
</feature>
<dbReference type="GO" id="GO:0000155">
    <property type="term" value="F:phosphorelay sensor kinase activity"/>
    <property type="evidence" value="ECO:0007669"/>
    <property type="project" value="InterPro"/>
</dbReference>
<evidence type="ECO:0000259" key="26">
    <source>
        <dbReference type="PROSITE" id="PS50894"/>
    </source>
</evidence>
<evidence type="ECO:0000256" key="8">
    <source>
        <dbReference type="ARBA" id="ARBA00022741"/>
    </source>
</evidence>
<keyword evidence="6 27" id="KW-0808">Transferase</keyword>
<evidence type="ECO:0000256" key="18">
    <source>
        <dbReference type="PROSITE-ProRule" id="PRU00169"/>
    </source>
</evidence>
<dbReference type="FunFam" id="3.30.565.10:FF:000010">
    <property type="entry name" value="Sensor histidine kinase RcsC"/>
    <property type="match status" value="1"/>
</dbReference>
<dbReference type="GO" id="GO:0005886">
    <property type="term" value="C:plasma membrane"/>
    <property type="evidence" value="ECO:0007669"/>
    <property type="project" value="UniProtKB-SubCell"/>
</dbReference>
<dbReference type="InterPro" id="IPR035965">
    <property type="entry name" value="PAS-like_dom_sf"/>
</dbReference>
<reference evidence="27" key="1">
    <citation type="submission" date="2009-08" db="EMBL/GenBank/DDBJ databases">
        <authorList>
            <consortium name="US DOE Joint Genome Institute"/>
            <person name="Lucas S."/>
            <person name="Copeland A."/>
            <person name="Lapidus A."/>
            <person name="Glavina del Rio T."/>
            <person name="Dalin E."/>
            <person name="Tice H."/>
            <person name="Bruce D."/>
            <person name="Barry K."/>
            <person name="Pitluck S."/>
            <person name="Lowry S."/>
            <person name="Larimer F."/>
            <person name="Land M."/>
            <person name="Hauser L."/>
            <person name="Kyrpides N."/>
            <person name="Ivanova N."/>
            <person name="McMahon K.D."/>
            <person name="Hugenholtz P."/>
        </authorList>
    </citation>
    <scope>NUCLEOTIDE SEQUENCE</scope>
    <source>
        <strain evidence="27">UW-1</strain>
    </source>
</reference>
<dbReference type="KEGG" id="app:CAP2UW1_2768"/>
<dbReference type="CDD" id="cd00130">
    <property type="entry name" value="PAS"/>
    <property type="match status" value="2"/>
</dbReference>
<evidence type="ECO:0000259" key="25">
    <source>
        <dbReference type="PROSITE" id="PS50113"/>
    </source>
</evidence>
<accession>C7RTB6</accession>
<dbReference type="InterPro" id="IPR004358">
    <property type="entry name" value="Sig_transdc_His_kin-like_C"/>
</dbReference>
<evidence type="ECO:0000259" key="22">
    <source>
        <dbReference type="PROSITE" id="PS50109"/>
    </source>
</evidence>
<dbReference type="InterPro" id="IPR013767">
    <property type="entry name" value="PAS_fold"/>
</dbReference>
<dbReference type="InterPro" id="IPR013656">
    <property type="entry name" value="PAS_4"/>
</dbReference>
<dbReference type="Gene3D" id="1.20.120.160">
    <property type="entry name" value="HPT domain"/>
    <property type="match status" value="1"/>
</dbReference>
<dbReference type="PROSITE" id="PS50113">
    <property type="entry name" value="PAC"/>
    <property type="match status" value="1"/>
</dbReference>
<dbReference type="InterPro" id="IPR005467">
    <property type="entry name" value="His_kinase_dom"/>
</dbReference>
<dbReference type="GO" id="GO:0005524">
    <property type="term" value="F:ATP binding"/>
    <property type="evidence" value="ECO:0007669"/>
    <property type="project" value="UniProtKB-KW"/>
</dbReference>
<dbReference type="PANTHER" id="PTHR45339:SF1">
    <property type="entry name" value="HYBRID SIGNAL TRANSDUCTION HISTIDINE KINASE J"/>
    <property type="match status" value="1"/>
</dbReference>
<evidence type="ECO:0000313" key="27">
    <source>
        <dbReference type="EMBL" id="ACV36049.1"/>
    </source>
</evidence>
<dbReference type="EC" id="2.7.13.3" evidence="3"/>
<dbReference type="SUPFAM" id="SSF52172">
    <property type="entry name" value="CheY-like"/>
    <property type="match status" value="1"/>
</dbReference>
<dbReference type="eggNOG" id="COG2205">
    <property type="taxonomic scope" value="Bacteria"/>
</dbReference>
<dbReference type="SMART" id="SM00091">
    <property type="entry name" value="PAS"/>
    <property type="match status" value="2"/>
</dbReference>
<evidence type="ECO:0000256" key="10">
    <source>
        <dbReference type="ARBA" id="ARBA00022840"/>
    </source>
</evidence>
<sequence length="1074" mass="117159" precursor="true">MKFPIHRSLVSLLTRLAATLAIVVALLPSGIYWLQVRTSVSEHLNESLRLQAMLLEDFIASEPQQWDRSAPRLAKLLERHESADTRITVVNQADKILLASPQRGDGPTLSRNRALYSSGQAVGRLTIERTMTSEFLTGLPVLLGSLGLAWLIWSPLRRLPLRALAEAEAALEARDQYQHALLDNFPFMVWLKDTESRFLAVNARFVEVFAQPSAESLLGKSDVDIASPELAERYRADDRAVLASGCPRRVEEPVESGGQQRWLETYKSPVALAGRVIGTVGYARDITESKLAADALRESEERFRRLLNDVDSIALQGYREDGTTRFWNPAAERLYGYSAAEAIGRNLLDLIVPAEMRDDVRQAIREMCRTGVATAPAELSLQRKDGSRVAVFSSHVLVQIPGRPSEIFCIDVDLAERNRAADELAQHRDHLEELVQSRTAELAEAKEAAEAASRSKSAFLANMSHEIRTPMNAIIGLNHLLQQEITNPKQRAQLNKINDAAQHLLGIVNDILDLSKIEVGRLTLEETDFSLLRVIDHTLSMLGERSRAKGLQLLRDIDPAIPVPLRGDPLRLGQILLNFVSNAVKFSDHGQITLRARLIEMQGKVATLRLEVEDRGIGLTGAQQARLFAAFSQADESTTRKYGGTGLGLTICRRLAAMMGGEVGVVSEPGVGSTFWTTVRLGRVDNARPAFTARDADPATAGGSAPLASRPARETLSRHYRGMRLLLAEDDVVSQQVARDLLLAVGLHVDVVDDGRQAVDRVRAAEADGESGYAMVLMDMQMPVMDGLEASRAIRQLPGRSTLPIVAVTANAFDEDRQRCLAAGMNDHLSKPVDPSRLHEMLLRWLPRPVSLADRSTDDQPSWLDSTWAALPGIVGLNAEAGMQATGGDRLFYLRLLRMFVANHADDGAIIRRQLADGETAEAQRIAHTLKGMAATIGAEALCEQARALDFALRKQAPAHAREAAIVAVEGCLVPLATAIAGLGADAASSLATPLEPADARTRARGVLAQLEFLLAEDDTRAGDVWGESAASLEPVLGPLASRLGAEINSFQFDKALCTLRQANDAFALSESES</sequence>
<evidence type="ECO:0000256" key="19">
    <source>
        <dbReference type="SAM" id="Coils"/>
    </source>
</evidence>
<evidence type="ECO:0000256" key="2">
    <source>
        <dbReference type="ARBA" id="ARBA00004651"/>
    </source>
</evidence>
<evidence type="ECO:0000256" key="12">
    <source>
        <dbReference type="ARBA" id="ARBA00023012"/>
    </source>
</evidence>
<keyword evidence="10" id="KW-0067">ATP-binding</keyword>
<keyword evidence="8" id="KW-0547">Nucleotide-binding</keyword>
<dbReference type="SUPFAM" id="SSF47384">
    <property type="entry name" value="Homodimeric domain of signal transducing histidine kinase"/>
    <property type="match status" value="1"/>
</dbReference>
<feature type="domain" description="PAC" evidence="25">
    <location>
        <begin position="244"/>
        <end position="298"/>
    </location>
</feature>
<evidence type="ECO:0000256" key="21">
    <source>
        <dbReference type="SAM" id="Phobius"/>
    </source>
</evidence>
<dbReference type="Pfam" id="PF08448">
    <property type="entry name" value="PAS_4"/>
    <property type="match status" value="1"/>
</dbReference>
<evidence type="ECO:0000256" key="9">
    <source>
        <dbReference type="ARBA" id="ARBA00022777"/>
    </source>
</evidence>
<feature type="modified residue" description="Phosphohistidine" evidence="17">
    <location>
        <position position="928"/>
    </location>
</feature>
<dbReference type="PROSITE" id="PS50110">
    <property type="entry name" value="RESPONSE_REGULATORY"/>
    <property type="match status" value="1"/>
</dbReference>